<protein>
    <submittedName>
        <fullName evidence="1">Uncharacterized protein</fullName>
    </submittedName>
</protein>
<accession>A0A248LM52</accession>
<dbReference type="Proteomes" id="UP000197424">
    <property type="component" value="Chromosome"/>
</dbReference>
<dbReference type="EMBL" id="CP022115">
    <property type="protein sequence ID" value="ASJ25233.1"/>
    <property type="molecule type" value="Genomic_DNA"/>
</dbReference>
<dbReference type="AlphaFoldDB" id="A0A248LM52"/>
<evidence type="ECO:0000313" key="1">
    <source>
        <dbReference type="EMBL" id="ASJ25233.1"/>
    </source>
</evidence>
<gene>
    <name evidence="1" type="ORF">LHGZ1_2402</name>
</gene>
<proteinExistence type="predicted"/>
<name>A0A248LM52_9NEIS</name>
<reference evidence="2" key="1">
    <citation type="submission" date="2017-06" db="EMBL/GenBank/DDBJ databases">
        <title>Whole genome sequence of Laribacter hongkongensis LHGZ1.</title>
        <authorList>
            <person name="Chen D."/>
            <person name="Wu H."/>
            <person name="Chen J."/>
        </authorList>
    </citation>
    <scope>NUCLEOTIDE SEQUENCE [LARGE SCALE GENOMIC DNA]</scope>
    <source>
        <strain evidence="2">LHGZ1</strain>
    </source>
</reference>
<organism evidence="1 2">
    <name type="scientific">Laribacter hongkongensis</name>
    <dbReference type="NCBI Taxonomy" id="168471"/>
    <lineage>
        <taxon>Bacteria</taxon>
        <taxon>Pseudomonadati</taxon>
        <taxon>Pseudomonadota</taxon>
        <taxon>Betaproteobacteria</taxon>
        <taxon>Neisseriales</taxon>
        <taxon>Aquaspirillaceae</taxon>
        <taxon>Laribacter</taxon>
    </lineage>
</organism>
<evidence type="ECO:0000313" key="2">
    <source>
        <dbReference type="Proteomes" id="UP000197424"/>
    </source>
</evidence>
<sequence length="38" mass="4220">MPQPAKLLFGVALVEGDFAAFHGTIRRIDQIFHRQAAP</sequence>